<dbReference type="AlphaFoldDB" id="A0A6A4LSU3"/>
<dbReference type="SMART" id="SM00093">
    <property type="entry name" value="SERPIN"/>
    <property type="match status" value="1"/>
</dbReference>
<dbReference type="PANTHER" id="PTHR11461">
    <property type="entry name" value="SERINE PROTEASE INHIBITOR, SERPIN"/>
    <property type="match status" value="1"/>
</dbReference>
<dbReference type="Gene3D" id="2.30.39.10">
    <property type="entry name" value="Alpha-1-antitrypsin, domain 1"/>
    <property type="match status" value="1"/>
</dbReference>
<dbReference type="GO" id="GO:0004867">
    <property type="term" value="F:serine-type endopeptidase inhibitor activity"/>
    <property type="evidence" value="ECO:0007669"/>
    <property type="project" value="UniProtKB-KW"/>
</dbReference>
<dbReference type="Pfam" id="PF00079">
    <property type="entry name" value="Serpin"/>
    <property type="match status" value="3"/>
</dbReference>
<dbReference type="OrthoDB" id="1063785at2759"/>
<dbReference type="CDD" id="cd02043">
    <property type="entry name" value="serpinP_plants"/>
    <property type="match status" value="1"/>
</dbReference>
<dbReference type="InterPro" id="IPR042178">
    <property type="entry name" value="Serpin_sf_1"/>
</dbReference>
<dbReference type="SUPFAM" id="SSF56574">
    <property type="entry name" value="Serpins"/>
    <property type="match status" value="2"/>
</dbReference>
<keyword evidence="7" id="KW-1185">Reference proteome</keyword>
<feature type="domain" description="Serpin" evidence="5">
    <location>
        <begin position="30"/>
        <end position="478"/>
    </location>
</feature>
<dbReference type="Proteomes" id="UP000428333">
    <property type="component" value="Linkage Group LG05"/>
</dbReference>
<evidence type="ECO:0000256" key="1">
    <source>
        <dbReference type="ARBA" id="ARBA00009500"/>
    </source>
</evidence>
<reference evidence="6 7" key="1">
    <citation type="journal article" date="2019" name="Genome Biol. Evol.">
        <title>The Rhododendron genome and chromosomal organization provide insight into shared whole-genome duplications across the heath family (Ericaceae).</title>
        <authorList>
            <person name="Soza V.L."/>
            <person name="Lindsley D."/>
            <person name="Waalkes A."/>
            <person name="Ramage E."/>
            <person name="Patwardhan R.P."/>
            <person name="Burton J.N."/>
            <person name="Adey A."/>
            <person name="Kumar A."/>
            <person name="Qiu R."/>
            <person name="Shendure J."/>
            <person name="Hall B."/>
        </authorList>
    </citation>
    <scope>NUCLEOTIDE SEQUENCE [LARGE SCALE GENOMIC DNA]</scope>
    <source>
        <strain evidence="6">RSF 1966-606</strain>
    </source>
</reference>
<gene>
    <name evidence="6" type="ORF">C3L33_09567</name>
</gene>
<feature type="non-terminal residue" evidence="6">
    <location>
        <position position="1"/>
    </location>
</feature>
<evidence type="ECO:0000256" key="4">
    <source>
        <dbReference type="RuleBase" id="RU000411"/>
    </source>
</evidence>
<accession>A0A6A4LSU3</accession>
<evidence type="ECO:0000259" key="5">
    <source>
        <dbReference type="SMART" id="SM00093"/>
    </source>
</evidence>
<dbReference type="EMBL" id="QEFC01001249">
    <property type="protein sequence ID" value="KAE9458519.1"/>
    <property type="molecule type" value="Genomic_DNA"/>
</dbReference>
<name>A0A6A4LSU3_9ERIC</name>
<dbReference type="GO" id="GO:0005615">
    <property type="term" value="C:extracellular space"/>
    <property type="evidence" value="ECO:0007669"/>
    <property type="project" value="InterPro"/>
</dbReference>
<evidence type="ECO:0000256" key="2">
    <source>
        <dbReference type="ARBA" id="ARBA00022690"/>
    </source>
</evidence>
<dbReference type="PROSITE" id="PS00284">
    <property type="entry name" value="SERPIN"/>
    <property type="match status" value="1"/>
</dbReference>
<evidence type="ECO:0000256" key="3">
    <source>
        <dbReference type="ARBA" id="ARBA00022900"/>
    </source>
</evidence>
<dbReference type="PANTHER" id="PTHR11461:SF211">
    <property type="entry name" value="GH10112P-RELATED"/>
    <property type="match status" value="1"/>
</dbReference>
<comment type="similarity">
    <text evidence="1 4">Belongs to the serpin family.</text>
</comment>
<dbReference type="InterPro" id="IPR023796">
    <property type="entry name" value="Serpin_dom"/>
</dbReference>
<organism evidence="6 7">
    <name type="scientific">Rhododendron williamsianum</name>
    <dbReference type="NCBI Taxonomy" id="262921"/>
    <lineage>
        <taxon>Eukaryota</taxon>
        <taxon>Viridiplantae</taxon>
        <taxon>Streptophyta</taxon>
        <taxon>Embryophyta</taxon>
        <taxon>Tracheophyta</taxon>
        <taxon>Spermatophyta</taxon>
        <taxon>Magnoliopsida</taxon>
        <taxon>eudicotyledons</taxon>
        <taxon>Gunneridae</taxon>
        <taxon>Pentapetalae</taxon>
        <taxon>asterids</taxon>
        <taxon>Ericales</taxon>
        <taxon>Ericaceae</taxon>
        <taxon>Ericoideae</taxon>
        <taxon>Rhodoreae</taxon>
        <taxon>Rhododendron</taxon>
    </lineage>
</organism>
<comment type="caution">
    <text evidence="6">The sequence shown here is derived from an EMBL/GenBank/DDBJ whole genome shotgun (WGS) entry which is preliminary data.</text>
</comment>
<evidence type="ECO:0000313" key="7">
    <source>
        <dbReference type="Proteomes" id="UP000428333"/>
    </source>
</evidence>
<dbReference type="InterPro" id="IPR023795">
    <property type="entry name" value="Serpin_CS"/>
</dbReference>
<proteinExistence type="inferred from homology"/>
<dbReference type="FunFam" id="3.30.497.10:FF:000012">
    <property type="entry name" value="Predicted protein"/>
    <property type="match status" value="1"/>
</dbReference>
<dbReference type="InterPro" id="IPR042185">
    <property type="entry name" value="Serpin_sf_2"/>
</dbReference>
<dbReference type="InterPro" id="IPR036186">
    <property type="entry name" value="Serpin_sf"/>
</dbReference>
<keyword evidence="2" id="KW-0646">Protease inhibitor</keyword>
<dbReference type="Gene3D" id="3.30.497.10">
    <property type="entry name" value="Antithrombin, subunit I, domain 2"/>
    <property type="match status" value="3"/>
</dbReference>
<keyword evidence="3" id="KW-0722">Serine protease inhibitor</keyword>
<sequence>MVKRKRNSLPQLPSKTDLKQLIRNQTDVSLSFAKQVSQSASKDSNLVFSPPLIHVVLGLIAAGSKGPTQSQVLSLLNSKSTDDLNSLTSQLVSLVFADGGPTGGPTLSFANGVWVDQSLSLKPSFEKVVDTVYKAALNHVDFQTEADEVTNEVNQWAEKQTNGLIKEVLPSGSVDDSTRLIFANALYFKGAWTEKFNASKTKNQEFHLLNGSSVQVPFMTSFEKVVDTVYKAALNHVDFQTEADEVTNEVNQWAEKQTNGLIKEVLPSGSVNDSTRLIFANALYFKGAWTEKFNASKTKNQEFHLLNGSSVQVPFMTSEDKRRFSMYLYLPNAKDGLSALMRKMSSKSGFLDRHLPCKRVEVGEFLIPKFKFSFGFEASKVLKGLGLVLPFGGGEGLIEMVDSTSVGRKLYISSIFHKACIEVNEEGTKAAAASAGILTFECYEEPEEIDFVADHPFLFVIREDNTGAVLFIGQVLNPLCA</sequence>
<protein>
    <recommendedName>
        <fullName evidence="5">Serpin domain-containing protein</fullName>
    </recommendedName>
</protein>
<dbReference type="InterPro" id="IPR000215">
    <property type="entry name" value="Serpin_fam"/>
</dbReference>
<evidence type="ECO:0000313" key="6">
    <source>
        <dbReference type="EMBL" id="KAE9458519.1"/>
    </source>
</evidence>